<proteinExistence type="predicted"/>
<dbReference type="SUPFAM" id="SSF56300">
    <property type="entry name" value="Metallo-dependent phosphatases"/>
    <property type="match status" value="1"/>
</dbReference>
<name>A0AAD1UIT8_EUPCR</name>
<dbReference type="Gene3D" id="3.60.21.10">
    <property type="match status" value="1"/>
</dbReference>
<keyword evidence="2" id="KW-0325">Glycoprotein</keyword>
<feature type="signal peptide" evidence="3">
    <location>
        <begin position="1"/>
        <end position="18"/>
    </location>
</feature>
<keyword evidence="6" id="KW-1185">Reference proteome</keyword>
<evidence type="ECO:0000256" key="1">
    <source>
        <dbReference type="ARBA" id="ARBA00022801"/>
    </source>
</evidence>
<evidence type="ECO:0000313" key="6">
    <source>
        <dbReference type="Proteomes" id="UP001295684"/>
    </source>
</evidence>
<keyword evidence="3" id="KW-0732">Signal</keyword>
<sequence length="464" mass="53761">MKICLSFVLSILLATTLAGTYKVKVGIINDLHYEPFYQTGSDIQRYCRSDNSPLKWITGYTQDNASPFGEYRCDAPKRLINLMLDKLDEIDPDIDVLLVSGDFIAHGIAVEITDKVHDQYQILKDSISEVFLEMINKKFPNAIVLPAIGNNDIKYHYVSPQRGVTAPDYYPFMYDLIFEKMDGNKNIGTQDMRDTFTKFGGFRYDYSDDISFISFNSLYYNNKVPSKDTQIKKAQFDWLANTIDQEQSERKFVIFFHVYPGVYIIKSPKSFWEQEAQLEFNRIIQRNSHKIILVTGAHSHYADVKVFFDKEFTIQDFMNPKETEFRANPVWALLVTPSISPVFTNNPGVTHLNLNDGFADNITWTFLELNRYPSDESEAQYNTFSLEQQCGIFKFTPEQVANFIKSLIKDKYALYKYLAHKIGFQGENIVNALLGYKELGTITFKDESEYFCSLLNNKRIDYYI</sequence>
<accession>A0AAD1UIT8</accession>
<protein>
    <recommendedName>
        <fullName evidence="4">Calcineurin-like phosphoesterase domain-containing protein</fullName>
    </recommendedName>
</protein>
<evidence type="ECO:0000313" key="5">
    <source>
        <dbReference type="EMBL" id="CAI2369527.1"/>
    </source>
</evidence>
<dbReference type="InterPro" id="IPR004843">
    <property type="entry name" value="Calcineurin-like_PHP"/>
</dbReference>
<evidence type="ECO:0000259" key="4">
    <source>
        <dbReference type="Pfam" id="PF00149"/>
    </source>
</evidence>
<dbReference type="Proteomes" id="UP001295684">
    <property type="component" value="Unassembled WGS sequence"/>
</dbReference>
<dbReference type="Pfam" id="PF00149">
    <property type="entry name" value="Metallophos"/>
    <property type="match status" value="1"/>
</dbReference>
<feature type="domain" description="Calcineurin-like phosphoesterase" evidence="4">
    <location>
        <begin position="24"/>
        <end position="301"/>
    </location>
</feature>
<feature type="chain" id="PRO_5041973100" description="Calcineurin-like phosphoesterase domain-containing protein" evidence="3">
    <location>
        <begin position="19"/>
        <end position="464"/>
    </location>
</feature>
<gene>
    <name evidence="5" type="ORF">ECRASSUSDP1_LOCUS10828</name>
</gene>
<organism evidence="5 6">
    <name type="scientific">Euplotes crassus</name>
    <dbReference type="NCBI Taxonomy" id="5936"/>
    <lineage>
        <taxon>Eukaryota</taxon>
        <taxon>Sar</taxon>
        <taxon>Alveolata</taxon>
        <taxon>Ciliophora</taxon>
        <taxon>Intramacronucleata</taxon>
        <taxon>Spirotrichea</taxon>
        <taxon>Hypotrichia</taxon>
        <taxon>Euplotida</taxon>
        <taxon>Euplotidae</taxon>
        <taxon>Moneuplotes</taxon>
    </lineage>
</organism>
<dbReference type="InterPro" id="IPR029052">
    <property type="entry name" value="Metallo-depent_PP-like"/>
</dbReference>
<reference evidence="5" key="1">
    <citation type="submission" date="2023-07" db="EMBL/GenBank/DDBJ databases">
        <authorList>
            <consortium name="AG Swart"/>
            <person name="Singh M."/>
            <person name="Singh A."/>
            <person name="Seah K."/>
            <person name="Emmerich C."/>
        </authorList>
    </citation>
    <scope>NUCLEOTIDE SEQUENCE</scope>
    <source>
        <strain evidence="5">DP1</strain>
    </source>
</reference>
<evidence type="ECO:0000256" key="2">
    <source>
        <dbReference type="ARBA" id="ARBA00023180"/>
    </source>
</evidence>
<keyword evidence="1" id="KW-0378">Hydrolase</keyword>
<dbReference type="EMBL" id="CAMPGE010010679">
    <property type="protein sequence ID" value="CAI2369527.1"/>
    <property type="molecule type" value="Genomic_DNA"/>
</dbReference>
<dbReference type="PANTHER" id="PTHR10340:SF57">
    <property type="entry name" value="METALLOPHOS DOMAIN-CONTAINING PROTEIN"/>
    <property type="match status" value="1"/>
</dbReference>
<dbReference type="GO" id="GO:0016787">
    <property type="term" value="F:hydrolase activity"/>
    <property type="evidence" value="ECO:0007669"/>
    <property type="project" value="UniProtKB-KW"/>
</dbReference>
<evidence type="ECO:0000256" key="3">
    <source>
        <dbReference type="SAM" id="SignalP"/>
    </source>
</evidence>
<dbReference type="AlphaFoldDB" id="A0AAD1UIT8"/>
<comment type="caution">
    <text evidence="5">The sequence shown here is derived from an EMBL/GenBank/DDBJ whole genome shotgun (WGS) entry which is preliminary data.</text>
</comment>
<dbReference type="PANTHER" id="PTHR10340">
    <property type="entry name" value="SPHINGOMYELIN PHOSPHODIESTERASE"/>
    <property type="match status" value="1"/>
</dbReference>